<evidence type="ECO:0000313" key="4">
    <source>
        <dbReference type="Proteomes" id="UP001597368"/>
    </source>
</evidence>
<gene>
    <name evidence="3" type="ORF">ACFSKW_16405</name>
</gene>
<evidence type="ECO:0000313" key="3">
    <source>
        <dbReference type="EMBL" id="MFD1933057.1"/>
    </source>
</evidence>
<dbReference type="InterPro" id="IPR051448">
    <property type="entry name" value="CdaR-like_regulators"/>
</dbReference>
<dbReference type="InterPro" id="IPR025736">
    <property type="entry name" value="PucR_C-HTH_dom"/>
</dbReference>
<dbReference type="SUPFAM" id="SSF55781">
    <property type="entry name" value="GAF domain-like"/>
    <property type="match status" value="1"/>
</dbReference>
<feature type="domain" description="GAF" evidence="1">
    <location>
        <begin position="72"/>
        <end position="123"/>
    </location>
</feature>
<dbReference type="InterPro" id="IPR042070">
    <property type="entry name" value="PucR_C-HTH_sf"/>
</dbReference>
<comment type="caution">
    <text evidence="3">The sequence shown here is derived from an EMBL/GenBank/DDBJ whole genome shotgun (WGS) entry which is preliminary data.</text>
</comment>
<feature type="domain" description="PucR C-terminal helix-turn-helix" evidence="2">
    <location>
        <begin position="258"/>
        <end position="313"/>
    </location>
</feature>
<dbReference type="Gene3D" id="1.10.10.2840">
    <property type="entry name" value="PucR C-terminal helix-turn-helix domain"/>
    <property type="match status" value="1"/>
</dbReference>
<evidence type="ECO:0000259" key="2">
    <source>
        <dbReference type="Pfam" id="PF13556"/>
    </source>
</evidence>
<dbReference type="Pfam" id="PF01590">
    <property type="entry name" value="GAF"/>
    <property type="match status" value="1"/>
</dbReference>
<dbReference type="EMBL" id="JBHUFV010000023">
    <property type="protein sequence ID" value="MFD1933057.1"/>
    <property type="molecule type" value="Genomic_DNA"/>
</dbReference>
<dbReference type="PANTHER" id="PTHR33744:SF17">
    <property type="entry name" value="CONSERVED PROTEIN"/>
    <property type="match status" value="1"/>
</dbReference>
<organism evidence="3 4">
    <name type="scientific">Nonomuraea mangrovi</name>
    <dbReference type="NCBI Taxonomy" id="2316207"/>
    <lineage>
        <taxon>Bacteria</taxon>
        <taxon>Bacillati</taxon>
        <taxon>Actinomycetota</taxon>
        <taxon>Actinomycetes</taxon>
        <taxon>Streptosporangiales</taxon>
        <taxon>Streptosporangiaceae</taxon>
        <taxon>Nonomuraea</taxon>
    </lineage>
</organism>
<reference evidence="4" key="1">
    <citation type="journal article" date="2019" name="Int. J. Syst. Evol. Microbiol.">
        <title>The Global Catalogue of Microorganisms (GCM) 10K type strain sequencing project: providing services to taxonomists for standard genome sequencing and annotation.</title>
        <authorList>
            <consortium name="The Broad Institute Genomics Platform"/>
            <consortium name="The Broad Institute Genome Sequencing Center for Infectious Disease"/>
            <person name="Wu L."/>
            <person name="Ma J."/>
        </authorList>
    </citation>
    <scope>NUCLEOTIDE SEQUENCE [LARGE SCALE GENOMIC DNA]</scope>
    <source>
        <strain evidence="4">ICMP 6774ER</strain>
    </source>
</reference>
<dbReference type="Pfam" id="PF13556">
    <property type="entry name" value="HTH_30"/>
    <property type="match status" value="1"/>
</dbReference>
<dbReference type="InterPro" id="IPR003018">
    <property type="entry name" value="GAF"/>
</dbReference>
<proteinExistence type="predicted"/>
<name>A0ABW4SWS3_9ACTN</name>
<dbReference type="PANTHER" id="PTHR33744">
    <property type="entry name" value="CARBOHYDRATE DIACID REGULATOR"/>
    <property type="match status" value="1"/>
</dbReference>
<accession>A0ABW4SWS3</accession>
<evidence type="ECO:0000259" key="1">
    <source>
        <dbReference type="Pfam" id="PF01590"/>
    </source>
</evidence>
<protein>
    <submittedName>
        <fullName evidence="3">Helix-turn-helix domain-containing protein</fullName>
    </submittedName>
</protein>
<dbReference type="RefSeq" id="WP_379573104.1">
    <property type="nucleotide sequence ID" value="NZ_JBHUFV010000023.1"/>
</dbReference>
<dbReference type="Proteomes" id="UP001597368">
    <property type="component" value="Unassembled WGS sequence"/>
</dbReference>
<sequence>MQAWLDALAAAIERSVSVDDSDGRLIAYSSRHADADPVRVAAILSRQVAPEVRRWQDLHGIATATSPVRVPANEELGMGARVCVPIRDGGRTLGHLWLLDPGQTLDGRALALAEETARELAAAWHEDPDAMVRRLLTTGQGWNRTAPRLVQVCVVLPGSGRPERNAIGGFVTDTHAAYLLRQPADGMPEEEGVTRGYSETTGPEAAPEAYRQALTAAHLAAADPALPRHVSWAGLGPYLMLLGAADDPLAALDGEQAHTLETYLDLGGNAQRTAAALHLHRTTLYYRLGRIGDALGADLDDGMTRLHLHLALKKRRLDSGFPE</sequence>
<keyword evidence="4" id="KW-1185">Reference proteome</keyword>